<keyword evidence="1" id="KW-0732">Signal</keyword>
<organism evidence="2 3">
    <name type="scientific">Hyaloscypha variabilis (strain UAMH 11265 / GT02V1 / F)</name>
    <name type="common">Meliniomyces variabilis</name>
    <dbReference type="NCBI Taxonomy" id="1149755"/>
    <lineage>
        <taxon>Eukaryota</taxon>
        <taxon>Fungi</taxon>
        <taxon>Dikarya</taxon>
        <taxon>Ascomycota</taxon>
        <taxon>Pezizomycotina</taxon>
        <taxon>Leotiomycetes</taxon>
        <taxon>Helotiales</taxon>
        <taxon>Hyaloscyphaceae</taxon>
        <taxon>Hyaloscypha</taxon>
        <taxon>Hyaloscypha variabilis</taxon>
    </lineage>
</organism>
<protein>
    <submittedName>
        <fullName evidence="2">Uncharacterized protein</fullName>
    </submittedName>
</protein>
<dbReference type="Proteomes" id="UP000235786">
    <property type="component" value="Unassembled WGS sequence"/>
</dbReference>
<sequence>MKTTALIAIITAFTGLTVASPIVNQHQVTLNPRYYVALLQDTQEVSTVIQTALDNYQEAAEIAVNESGGAKYSPDIYAYTVDILQDGSVLLSNLQNVINFLSQAGF</sequence>
<evidence type="ECO:0000313" key="2">
    <source>
        <dbReference type="EMBL" id="PMD29567.1"/>
    </source>
</evidence>
<feature type="signal peptide" evidence="1">
    <location>
        <begin position="1"/>
        <end position="19"/>
    </location>
</feature>
<evidence type="ECO:0000313" key="3">
    <source>
        <dbReference type="Proteomes" id="UP000235786"/>
    </source>
</evidence>
<dbReference type="EMBL" id="KZ613973">
    <property type="protein sequence ID" value="PMD29567.1"/>
    <property type="molecule type" value="Genomic_DNA"/>
</dbReference>
<feature type="chain" id="PRO_5014445906" evidence="1">
    <location>
        <begin position="20"/>
        <end position="106"/>
    </location>
</feature>
<accession>A0A2J6QTH4</accession>
<keyword evidence="3" id="KW-1185">Reference proteome</keyword>
<reference evidence="2 3" key="1">
    <citation type="submission" date="2016-04" db="EMBL/GenBank/DDBJ databases">
        <title>A degradative enzymes factory behind the ericoid mycorrhizal symbiosis.</title>
        <authorList>
            <consortium name="DOE Joint Genome Institute"/>
            <person name="Martino E."/>
            <person name="Morin E."/>
            <person name="Grelet G."/>
            <person name="Kuo A."/>
            <person name="Kohler A."/>
            <person name="Daghino S."/>
            <person name="Barry K."/>
            <person name="Choi C."/>
            <person name="Cichocki N."/>
            <person name="Clum A."/>
            <person name="Copeland A."/>
            <person name="Hainaut M."/>
            <person name="Haridas S."/>
            <person name="Labutti K."/>
            <person name="Lindquist E."/>
            <person name="Lipzen A."/>
            <person name="Khouja H.-R."/>
            <person name="Murat C."/>
            <person name="Ohm R."/>
            <person name="Olson A."/>
            <person name="Spatafora J."/>
            <person name="Veneault-Fourrey C."/>
            <person name="Henrissat B."/>
            <person name="Grigoriev I."/>
            <person name="Martin F."/>
            <person name="Perotto S."/>
        </authorList>
    </citation>
    <scope>NUCLEOTIDE SEQUENCE [LARGE SCALE GENOMIC DNA]</scope>
    <source>
        <strain evidence="2 3">F</strain>
    </source>
</reference>
<dbReference type="AlphaFoldDB" id="A0A2J6QTH4"/>
<proteinExistence type="predicted"/>
<gene>
    <name evidence="2" type="ORF">L207DRAFT_593369</name>
</gene>
<name>A0A2J6QTH4_HYAVF</name>
<evidence type="ECO:0000256" key="1">
    <source>
        <dbReference type="SAM" id="SignalP"/>
    </source>
</evidence>